<dbReference type="Proteomes" id="UP001303473">
    <property type="component" value="Unassembled WGS sequence"/>
</dbReference>
<keyword evidence="4" id="KW-1185">Reference proteome</keyword>
<organism evidence="3 4">
    <name type="scientific">Diplogelasinospora grovesii</name>
    <dbReference type="NCBI Taxonomy" id="303347"/>
    <lineage>
        <taxon>Eukaryota</taxon>
        <taxon>Fungi</taxon>
        <taxon>Dikarya</taxon>
        <taxon>Ascomycota</taxon>
        <taxon>Pezizomycotina</taxon>
        <taxon>Sordariomycetes</taxon>
        <taxon>Sordariomycetidae</taxon>
        <taxon>Sordariales</taxon>
        <taxon>Diplogelasinosporaceae</taxon>
        <taxon>Diplogelasinospora</taxon>
    </lineage>
</organism>
<accession>A0AAN6NB20</accession>
<evidence type="ECO:0000256" key="2">
    <source>
        <dbReference type="SAM" id="SignalP"/>
    </source>
</evidence>
<feature type="compositionally biased region" description="Low complexity" evidence="1">
    <location>
        <begin position="98"/>
        <end position="109"/>
    </location>
</feature>
<gene>
    <name evidence="3" type="ORF">QBC46DRAFT_381923</name>
</gene>
<evidence type="ECO:0000313" key="4">
    <source>
        <dbReference type="Proteomes" id="UP001303473"/>
    </source>
</evidence>
<keyword evidence="2" id="KW-0732">Signal</keyword>
<reference evidence="4" key="1">
    <citation type="journal article" date="2023" name="Mol. Phylogenet. Evol.">
        <title>Genome-scale phylogeny and comparative genomics of the fungal order Sordariales.</title>
        <authorList>
            <person name="Hensen N."/>
            <person name="Bonometti L."/>
            <person name="Westerberg I."/>
            <person name="Brannstrom I.O."/>
            <person name="Guillou S."/>
            <person name="Cros-Aarteil S."/>
            <person name="Calhoun S."/>
            <person name="Haridas S."/>
            <person name="Kuo A."/>
            <person name="Mondo S."/>
            <person name="Pangilinan J."/>
            <person name="Riley R."/>
            <person name="LaButti K."/>
            <person name="Andreopoulos B."/>
            <person name="Lipzen A."/>
            <person name="Chen C."/>
            <person name="Yan M."/>
            <person name="Daum C."/>
            <person name="Ng V."/>
            <person name="Clum A."/>
            <person name="Steindorff A."/>
            <person name="Ohm R.A."/>
            <person name="Martin F."/>
            <person name="Silar P."/>
            <person name="Natvig D.O."/>
            <person name="Lalanne C."/>
            <person name="Gautier V."/>
            <person name="Ament-Velasquez S.L."/>
            <person name="Kruys A."/>
            <person name="Hutchinson M.I."/>
            <person name="Powell A.J."/>
            <person name="Barry K."/>
            <person name="Miller A.N."/>
            <person name="Grigoriev I.V."/>
            <person name="Debuchy R."/>
            <person name="Gladieux P."/>
            <person name="Hiltunen Thoren M."/>
            <person name="Johannesson H."/>
        </authorList>
    </citation>
    <scope>NUCLEOTIDE SEQUENCE [LARGE SCALE GENOMIC DNA]</scope>
    <source>
        <strain evidence="4">CBS 340.73</strain>
    </source>
</reference>
<comment type="caution">
    <text evidence="3">The sequence shown here is derived from an EMBL/GenBank/DDBJ whole genome shotgun (WGS) entry which is preliminary data.</text>
</comment>
<name>A0AAN6NB20_9PEZI</name>
<evidence type="ECO:0000256" key="1">
    <source>
        <dbReference type="SAM" id="MobiDB-lite"/>
    </source>
</evidence>
<proteinExistence type="predicted"/>
<dbReference type="AlphaFoldDB" id="A0AAN6NB20"/>
<feature type="region of interest" description="Disordered" evidence="1">
    <location>
        <begin position="98"/>
        <end position="125"/>
    </location>
</feature>
<sequence>MQVSFIFASLLAMLQLALAIPPSCLLAALAEQPNPRDWKSVCGGNNMNNNLTEVCTGAQLSSAYSVYSATCKEMASVTVAALPTVSSASATATGTAAVTTGSGSTATGSSGSGSGSSTGSATGSSASSTSSAKSAAAGTSPSILFALGISGFLAAAAALL</sequence>
<feature type="chain" id="PRO_5042894240" evidence="2">
    <location>
        <begin position="20"/>
        <end position="160"/>
    </location>
</feature>
<feature type="signal peptide" evidence="2">
    <location>
        <begin position="1"/>
        <end position="19"/>
    </location>
</feature>
<evidence type="ECO:0000313" key="3">
    <source>
        <dbReference type="EMBL" id="KAK3941759.1"/>
    </source>
</evidence>
<protein>
    <submittedName>
        <fullName evidence="3">Uncharacterized protein</fullName>
    </submittedName>
</protein>
<dbReference type="EMBL" id="MU853780">
    <property type="protein sequence ID" value="KAK3941759.1"/>
    <property type="molecule type" value="Genomic_DNA"/>
</dbReference>